<evidence type="ECO:0000313" key="3">
    <source>
        <dbReference type="Proteomes" id="UP000664096"/>
    </source>
</evidence>
<evidence type="ECO:0000256" key="1">
    <source>
        <dbReference type="SAM" id="SignalP"/>
    </source>
</evidence>
<gene>
    <name evidence="2" type="ORF">JF539_24700</name>
</gene>
<dbReference type="EMBL" id="JAEKJZ010000007">
    <property type="protein sequence ID" value="MBN9673579.1"/>
    <property type="molecule type" value="Genomic_DNA"/>
</dbReference>
<reference evidence="2" key="1">
    <citation type="submission" date="2020-12" db="EMBL/GenBank/DDBJ databases">
        <title>Oil enriched cultivation method for isolating marine PHA-producing bacteria.</title>
        <authorList>
            <person name="Zheng W."/>
            <person name="Yu S."/>
            <person name="Huang Y."/>
        </authorList>
    </citation>
    <scope>NUCLEOTIDE SEQUENCE</scope>
    <source>
        <strain evidence="2">SY-2-12</strain>
    </source>
</reference>
<accession>A0A939EID4</accession>
<feature type="signal peptide" evidence="1">
    <location>
        <begin position="1"/>
        <end position="22"/>
    </location>
</feature>
<protein>
    <recommendedName>
        <fullName evidence="4">DUF5666 domain-containing protein</fullName>
    </recommendedName>
</protein>
<evidence type="ECO:0008006" key="4">
    <source>
        <dbReference type="Google" id="ProtNLM"/>
    </source>
</evidence>
<feature type="chain" id="PRO_5037864438" description="DUF5666 domain-containing protein" evidence="1">
    <location>
        <begin position="23"/>
        <end position="88"/>
    </location>
</feature>
<name>A0A939EID4_9HYPH</name>
<organism evidence="2 3">
    <name type="scientific">Roseibium aggregatum</name>
    <dbReference type="NCBI Taxonomy" id="187304"/>
    <lineage>
        <taxon>Bacteria</taxon>
        <taxon>Pseudomonadati</taxon>
        <taxon>Pseudomonadota</taxon>
        <taxon>Alphaproteobacteria</taxon>
        <taxon>Hyphomicrobiales</taxon>
        <taxon>Stappiaceae</taxon>
        <taxon>Roseibium</taxon>
    </lineage>
</organism>
<keyword evidence="1" id="KW-0732">Signal</keyword>
<evidence type="ECO:0000313" key="2">
    <source>
        <dbReference type="EMBL" id="MBN9673579.1"/>
    </source>
</evidence>
<comment type="caution">
    <text evidence="2">The sequence shown here is derived from an EMBL/GenBank/DDBJ whole genome shotgun (WGS) entry which is preliminary data.</text>
</comment>
<dbReference type="RefSeq" id="WP_207143500.1">
    <property type="nucleotide sequence ID" value="NZ_JAEKJZ010000007.1"/>
</dbReference>
<proteinExistence type="predicted"/>
<sequence>MALRGFVLGAAFLVAGLLPAAADSITATVGSWNMETRTLVLGDKTEFQNVPDDIFVPEDLAAGETVVISFEGSAEDGVDAILAIEVQP</sequence>
<dbReference type="Proteomes" id="UP000664096">
    <property type="component" value="Unassembled WGS sequence"/>
</dbReference>
<dbReference type="AlphaFoldDB" id="A0A939EID4"/>